<gene>
    <name evidence="3" type="ORF">H9758_02825</name>
</gene>
<reference evidence="3" key="1">
    <citation type="journal article" date="2021" name="PeerJ">
        <title>Extensive microbial diversity within the chicken gut microbiome revealed by metagenomics and culture.</title>
        <authorList>
            <person name="Gilroy R."/>
            <person name="Ravi A."/>
            <person name="Getino M."/>
            <person name="Pursley I."/>
            <person name="Horton D.L."/>
            <person name="Alikhan N.F."/>
            <person name="Baker D."/>
            <person name="Gharbi K."/>
            <person name="Hall N."/>
            <person name="Watson M."/>
            <person name="Adriaenssens E.M."/>
            <person name="Foster-Nyarko E."/>
            <person name="Jarju S."/>
            <person name="Secka A."/>
            <person name="Antonio M."/>
            <person name="Oren A."/>
            <person name="Chaudhuri R.R."/>
            <person name="La Ragione R."/>
            <person name="Hildebrand F."/>
            <person name="Pallen M.J."/>
        </authorList>
    </citation>
    <scope>NUCLEOTIDE SEQUENCE</scope>
    <source>
        <strain evidence="3">ChiW19-954</strain>
    </source>
</reference>
<dbReference type="Pfam" id="PF13349">
    <property type="entry name" value="DUF4097"/>
    <property type="match status" value="1"/>
</dbReference>
<sequence>MKKGWKVFWIVCAVMAAAGIVMTAAGIALGGAAMLSSADESGPVHEWLQRTGRIVTENTAPGEPDDQPDITTDSGAYSGGYVPGEPDGDMITAYEGIDEISMDLSGLGVIAEPTDGDDVIIDTSQLRADIREALVITQDGGKLEMETDSHRGFGRNASDPGMLYISLPQGAYYNSFSADVGAGFLEMRGISAGEISLDVGAGQIIAEGFYADVLEADCGAGQITLQGEVVENADLNCDIGEVLFTLPGEMEVYNYELSCSAGELIVGDEAYSGLRNKMKIDNGSSCLIEAECRIGRMEIMFE</sequence>
<comment type="caution">
    <text evidence="3">The sequence shown here is derived from an EMBL/GenBank/DDBJ whole genome shotgun (WGS) entry which is preliminary data.</text>
</comment>
<feature type="region of interest" description="Disordered" evidence="1">
    <location>
        <begin position="57"/>
        <end position="83"/>
    </location>
</feature>
<dbReference type="InterPro" id="IPR025164">
    <property type="entry name" value="Toastrack_DUF4097"/>
</dbReference>
<feature type="domain" description="DUF4097" evidence="2">
    <location>
        <begin position="97"/>
        <end position="242"/>
    </location>
</feature>
<protein>
    <submittedName>
        <fullName evidence="3">DUF4097 domain-containing protein</fullName>
    </submittedName>
</protein>
<dbReference type="AlphaFoldDB" id="A0A9D2SSG0"/>
<organism evidence="3 4">
    <name type="scientific">Candidatus Mediterraneibacter faecipullorum</name>
    <dbReference type="NCBI Taxonomy" id="2838670"/>
    <lineage>
        <taxon>Bacteria</taxon>
        <taxon>Bacillati</taxon>
        <taxon>Bacillota</taxon>
        <taxon>Clostridia</taxon>
        <taxon>Lachnospirales</taxon>
        <taxon>Lachnospiraceae</taxon>
        <taxon>Mediterraneibacter</taxon>
    </lineage>
</organism>
<accession>A0A9D2SSG0</accession>
<dbReference type="EMBL" id="DWWO01000030">
    <property type="protein sequence ID" value="HJC33507.1"/>
    <property type="molecule type" value="Genomic_DNA"/>
</dbReference>
<name>A0A9D2SSG0_9FIRM</name>
<dbReference type="Gene3D" id="2.160.20.120">
    <property type="match status" value="1"/>
</dbReference>
<evidence type="ECO:0000259" key="2">
    <source>
        <dbReference type="Pfam" id="PF13349"/>
    </source>
</evidence>
<evidence type="ECO:0000313" key="3">
    <source>
        <dbReference type="EMBL" id="HJC33507.1"/>
    </source>
</evidence>
<evidence type="ECO:0000256" key="1">
    <source>
        <dbReference type="SAM" id="MobiDB-lite"/>
    </source>
</evidence>
<evidence type="ECO:0000313" key="4">
    <source>
        <dbReference type="Proteomes" id="UP000823890"/>
    </source>
</evidence>
<proteinExistence type="predicted"/>
<dbReference type="Proteomes" id="UP000823890">
    <property type="component" value="Unassembled WGS sequence"/>
</dbReference>
<reference evidence="3" key="2">
    <citation type="submission" date="2021-04" db="EMBL/GenBank/DDBJ databases">
        <authorList>
            <person name="Gilroy R."/>
        </authorList>
    </citation>
    <scope>NUCLEOTIDE SEQUENCE</scope>
    <source>
        <strain evidence="3">ChiW19-954</strain>
    </source>
</reference>